<protein>
    <submittedName>
        <fullName evidence="1">Uncharacterized protein</fullName>
    </submittedName>
</protein>
<gene>
    <name evidence="1" type="ORF">M23134_04925</name>
</gene>
<accession>A1ZV95</accession>
<sequence length="42" mass="4859">MQRWQKVIKNSYASLMSFFTTFDGRLSSNSGKVGPHFFTKNN</sequence>
<evidence type="ECO:0000313" key="2">
    <source>
        <dbReference type="Proteomes" id="UP000004095"/>
    </source>
</evidence>
<dbReference type="AlphaFoldDB" id="A1ZV95"/>
<reference evidence="1 2" key="1">
    <citation type="submission" date="2007-01" db="EMBL/GenBank/DDBJ databases">
        <authorList>
            <person name="Haygood M."/>
            <person name="Podell S."/>
            <person name="Anderson C."/>
            <person name="Hopkinson B."/>
            <person name="Roe K."/>
            <person name="Barbeau K."/>
            <person name="Gaasterland T."/>
            <person name="Ferriera S."/>
            <person name="Johnson J."/>
            <person name="Kravitz S."/>
            <person name="Beeson K."/>
            <person name="Sutton G."/>
            <person name="Rogers Y.-H."/>
            <person name="Friedman R."/>
            <person name="Frazier M."/>
            <person name="Venter J.C."/>
        </authorList>
    </citation>
    <scope>NUCLEOTIDE SEQUENCE [LARGE SCALE GENOMIC DNA]</scope>
    <source>
        <strain evidence="1 2">ATCC 23134</strain>
    </source>
</reference>
<dbReference type="Proteomes" id="UP000004095">
    <property type="component" value="Unassembled WGS sequence"/>
</dbReference>
<evidence type="ECO:0000313" key="1">
    <source>
        <dbReference type="EMBL" id="EAY25751.1"/>
    </source>
</evidence>
<organism evidence="1 2">
    <name type="scientific">Microscilla marina ATCC 23134</name>
    <dbReference type="NCBI Taxonomy" id="313606"/>
    <lineage>
        <taxon>Bacteria</taxon>
        <taxon>Pseudomonadati</taxon>
        <taxon>Bacteroidota</taxon>
        <taxon>Cytophagia</taxon>
        <taxon>Cytophagales</taxon>
        <taxon>Microscillaceae</taxon>
        <taxon>Microscilla</taxon>
    </lineage>
</organism>
<keyword evidence="2" id="KW-1185">Reference proteome</keyword>
<name>A1ZV95_MICM2</name>
<dbReference type="EMBL" id="AAWS01000044">
    <property type="protein sequence ID" value="EAY25751.1"/>
    <property type="molecule type" value="Genomic_DNA"/>
</dbReference>
<proteinExistence type="predicted"/>
<comment type="caution">
    <text evidence="1">The sequence shown here is derived from an EMBL/GenBank/DDBJ whole genome shotgun (WGS) entry which is preliminary data.</text>
</comment>